<feature type="compositionally biased region" description="Acidic residues" evidence="1">
    <location>
        <begin position="99"/>
        <end position="116"/>
    </location>
</feature>
<accession>A0A3N4LSW8</accession>
<evidence type="ECO:0000313" key="2">
    <source>
        <dbReference type="EMBL" id="RPB24639.1"/>
    </source>
</evidence>
<feature type="compositionally biased region" description="Basic residues" evidence="1">
    <location>
        <begin position="48"/>
        <end position="59"/>
    </location>
</feature>
<dbReference type="AlphaFoldDB" id="A0A3N4LSW8"/>
<feature type="compositionally biased region" description="Acidic residues" evidence="1">
    <location>
        <begin position="191"/>
        <end position="204"/>
    </location>
</feature>
<dbReference type="EMBL" id="ML121541">
    <property type="protein sequence ID" value="RPB24639.1"/>
    <property type="molecule type" value="Genomic_DNA"/>
</dbReference>
<organism evidence="2 3">
    <name type="scientific">Terfezia boudieri ATCC MYA-4762</name>
    <dbReference type="NCBI Taxonomy" id="1051890"/>
    <lineage>
        <taxon>Eukaryota</taxon>
        <taxon>Fungi</taxon>
        <taxon>Dikarya</taxon>
        <taxon>Ascomycota</taxon>
        <taxon>Pezizomycotina</taxon>
        <taxon>Pezizomycetes</taxon>
        <taxon>Pezizales</taxon>
        <taxon>Pezizaceae</taxon>
        <taxon>Terfezia</taxon>
    </lineage>
</organism>
<feature type="region of interest" description="Disordered" evidence="1">
    <location>
        <begin position="705"/>
        <end position="775"/>
    </location>
</feature>
<feature type="region of interest" description="Disordered" evidence="1">
    <location>
        <begin position="1"/>
        <end position="168"/>
    </location>
</feature>
<evidence type="ECO:0000313" key="3">
    <source>
        <dbReference type="Proteomes" id="UP000267821"/>
    </source>
</evidence>
<dbReference type="PANTHER" id="PTHR35711">
    <property type="entry name" value="EXPRESSED PROTEIN"/>
    <property type="match status" value="1"/>
</dbReference>
<sequence length="775" mass="84742">MPYGYHSLIQSHSSFSNSHHHPRNTPPPRGMDQPTDLLSLVPPQETPKKKKAPSKRNHNHLGAPSTAGSHPGGKRMSGNENVSGDPDGDSDTDGASGAQEDEEADDENDEDGEEPAVDSPASLNRKRKYSYTDTHNQSGAVFKKPTNLTDGIFASSGATESTVQPAGRISKQRTYSMASTITVQSSSIASEFDDGVITETDDEPDYPRKKVTRRLSTSGVFVGLQLNGSVSEELDSETIIEDLNPDDDSDMTEGDEDDGGDDIDHNSLSVDDTPVLSEEDDEEIEEVEAQELAREFESEGPDYLVDVAGSPGIPLEGDHSIYDGLLLDEDCFGEPGLPNGIDPLQWNDLSGLLYYDSLVNVSVSASPRSPTPCPVRVKSPLMDPEVLHSDEWSDDDEDILVDPDLDNPFFEMHDRAVRHMVNNVNNVNNQHWGPTWMVSEDENVWQAFEPGDSSEEEGDSNGEAMNSDQGTEDEEEDYDSDATDLDEDLPTPTPQKDSKLKRLSSPTPKPQILHRDPANKNGPLLGSWIADPDRPICIIDGTKKTVLIPVSTKRFSLGSDSSYPDPYTFGESDFDAGAFAYGANNPTLTGISEAAGGYINGDAICCSSEAFNPSTDFLDFDDLLKTEYDDAKEDSVDEEEQMLSIEDVLALSESEGDGDNEDQSDVNLTHITGKTSDFMAGDNSDAETMLNRWDSVSVTAFRKRQQQHKQRLTGSKNKGALKGKLTTASDTTMTPARRRKIKTTAQKPIPMSGNRRNRKDDTQWSTTLPPLFEAI</sequence>
<feature type="compositionally biased region" description="Acidic residues" evidence="1">
    <location>
        <begin position="240"/>
        <end position="261"/>
    </location>
</feature>
<feature type="region of interest" description="Disordered" evidence="1">
    <location>
        <begin position="240"/>
        <end position="281"/>
    </location>
</feature>
<proteinExistence type="predicted"/>
<protein>
    <submittedName>
        <fullName evidence="2">Uncharacterized protein</fullName>
    </submittedName>
</protein>
<dbReference type="Proteomes" id="UP000267821">
    <property type="component" value="Unassembled WGS sequence"/>
</dbReference>
<evidence type="ECO:0000256" key="1">
    <source>
        <dbReference type="SAM" id="MobiDB-lite"/>
    </source>
</evidence>
<feature type="region of interest" description="Disordered" evidence="1">
    <location>
        <begin position="184"/>
        <end position="207"/>
    </location>
</feature>
<feature type="compositionally biased region" description="Acidic residues" evidence="1">
    <location>
        <begin position="470"/>
        <end position="489"/>
    </location>
</feature>
<dbReference type="PANTHER" id="PTHR35711:SF1">
    <property type="entry name" value="ECTODERMAL, ISOFORM F"/>
    <property type="match status" value="1"/>
</dbReference>
<keyword evidence="3" id="KW-1185">Reference proteome</keyword>
<feature type="compositionally biased region" description="Low complexity" evidence="1">
    <location>
        <begin position="1"/>
        <end position="17"/>
    </location>
</feature>
<gene>
    <name evidence="2" type="ORF">L211DRAFT_180159</name>
</gene>
<dbReference type="OrthoDB" id="5399183at2759"/>
<feature type="region of interest" description="Disordered" evidence="1">
    <location>
        <begin position="449"/>
        <end position="520"/>
    </location>
</feature>
<name>A0A3N4LSW8_9PEZI</name>
<reference evidence="2 3" key="1">
    <citation type="journal article" date="2018" name="Nat. Ecol. Evol.">
        <title>Pezizomycetes genomes reveal the molecular basis of ectomycorrhizal truffle lifestyle.</title>
        <authorList>
            <person name="Murat C."/>
            <person name="Payen T."/>
            <person name="Noel B."/>
            <person name="Kuo A."/>
            <person name="Morin E."/>
            <person name="Chen J."/>
            <person name="Kohler A."/>
            <person name="Krizsan K."/>
            <person name="Balestrini R."/>
            <person name="Da Silva C."/>
            <person name="Montanini B."/>
            <person name="Hainaut M."/>
            <person name="Levati E."/>
            <person name="Barry K.W."/>
            <person name="Belfiori B."/>
            <person name="Cichocki N."/>
            <person name="Clum A."/>
            <person name="Dockter R.B."/>
            <person name="Fauchery L."/>
            <person name="Guy J."/>
            <person name="Iotti M."/>
            <person name="Le Tacon F."/>
            <person name="Lindquist E.A."/>
            <person name="Lipzen A."/>
            <person name="Malagnac F."/>
            <person name="Mello A."/>
            <person name="Molinier V."/>
            <person name="Miyauchi S."/>
            <person name="Poulain J."/>
            <person name="Riccioni C."/>
            <person name="Rubini A."/>
            <person name="Sitrit Y."/>
            <person name="Splivallo R."/>
            <person name="Traeger S."/>
            <person name="Wang M."/>
            <person name="Zifcakova L."/>
            <person name="Wipf D."/>
            <person name="Zambonelli A."/>
            <person name="Paolocci F."/>
            <person name="Nowrousian M."/>
            <person name="Ottonello S."/>
            <person name="Baldrian P."/>
            <person name="Spatafora J.W."/>
            <person name="Henrissat B."/>
            <person name="Nagy L.G."/>
            <person name="Aury J.M."/>
            <person name="Wincker P."/>
            <person name="Grigoriev I.V."/>
            <person name="Bonfante P."/>
            <person name="Martin F.M."/>
        </authorList>
    </citation>
    <scope>NUCLEOTIDE SEQUENCE [LARGE SCALE GENOMIC DNA]</scope>
    <source>
        <strain evidence="2 3">ATCC MYA-4762</strain>
    </source>
</reference>
<dbReference type="InParanoid" id="A0A3N4LSW8"/>